<comment type="caution">
    <text evidence="2">The sequence shown here is derived from an EMBL/GenBank/DDBJ whole genome shotgun (WGS) entry which is preliminary data.</text>
</comment>
<protein>
    <submittedName>
        <fullName evidence="2">Helix-turn-helix domain-containing protein</fullName>
    </submittedName>
</protein>
<dbReference type="InterPro" id="IPR010093">
    <property type="entry name" value="SinI_DNA-bd"/>
</dbReference>
<feature type="domain" description="Helix-turn-helix" evidence="1">
    <location>
        <begin position="4"/>
        <end position="58"/>
    </location>
</feature>
<proteinExistence type="predicted"/>
<keyword evidence="3" id="KW-1185">Reference proteome</keyword>
<reference evidence="2 3" key="1">
    <citation type="submission" date="2024-09" db="EMBL/GenBank/DDBJ databases">
        <authorList>
            <person name="Sun Q."/>
            <person name="Mori K."/>
        </authorList>
    </citation>
    <scope>NUCLEOTIDE SEQUENCE [LARGE SCALE GENOMIC DNA]</scope>
    <source>
        <strain evidence="2 3">CGMCC 1.15906</strain>
    </source>
</reference>
<dbReference type="InterPro" id="IPR041657">
    <property type="entry name" value="HTH_17"/>
</dbReference>
<accession>A0ABV6QF34</accession>
<organism evidence="2 3">
    <name type="scientific">Kribbella deserti</name>
    <dbReference type="NCBI Taxonomy" id="1926257"/>
    <lineage>
        <taxon>Bacteria</taxon>
        <taxon>Bacillati</taxon>
        <taxon>Actinomycetota</taxon>
        <taxon>Actinomycetes</taxon>
        <taxon>Propionibacteriales</taxon>
        <taxon>Kribbellaceae</taxon>
        <taxon>Kribbella</taxon>
    </lineage>
</organism>
<evidence type="ECO:0000313" key="3">
    <source>
        <dbReference type="Proteomes" id="UP001589890"/>
    </source>
</evidence>
<evidence type="ECO:0000313" key="2">
    <source>
        <dbReference type="EMBL" id="MFC0623246.1"/>
    </source>
</evidence>
<dbReference type="Proteomes" id="UP001589890">
    <property type="component" value="Unassembled WGS sequence"/>
</dbReference>
<evidence type="ECO:0000259" key="1">
    <source>
        <dbReference type="Pfam" id="PF12728"/>
    </source>
</evidence>
<gene>
    <name evidence="2" type="ORF">ACFFGN_04185</name>
</gene>
<dbReference type="RefSeq" id="WP_380043944.1">
    <property type="nucleotide sequence ID" value="NZ_JBHLTC010000005.1"/>
</dbReference>
<dbReference type="Pfam" id="PF12728">
    <property type="entry name" value="HTH_17"/>
    <property type="match status" value="1"/>
</dbReference>
<name>A0ABV6QF34_9ACTN</name>
<sequence>MTNWLLVSEVAQVMRVSDHHVRRLIRTGLLSAVNVGGERRPTYRIDQRAVESYMNARRTLIMDRPPPR</sequence>
<dbReference type="EMBL" id="JBHLTC010000005">
    <property type="protein sequence ID" value="MFC0623246.1"/>
    <property type="molecule type" value="Genomic_DNA"/>
</dbReference>
<dbReference type="NCBIfam" id="TIGR01764">
    <property type="entry name" value="excise"/>
    <property type="match status" value="1"/>
</dbReference>